<dbReference type="GeneTree" id="ENSGT00940000159751"/>
<evidence type="ECO:0000259" key="2">
    <source>
        <dbReference type="Pfam" id="PF25398"/>
    </source>
</evidence>
<dbReference type="Pfam" id="PF25398">
    <property type="entry name" value="CUX1_N"/>
    <property type="match status" value="1"/>
</dbReference>
<dbReference type="AlphaFoldDB" id="A0A667X1P8"/>
<dbReference type="PANTHER" id="PTHR14043:SF4">
    <property type="entry name" value="HOMEOBOX PROTEIN CUT-LIKE 1"/>
    <property type="match status" value="1"/>
</dbReference>
<name>A0A667X1P8_9TELE</name>
<proteinExistence type="predicted"/>
<keyword evidence="1" id="KW-0175">Coiled coil</keyword>
<keyword evidence="4" id="KW-1185">Reference proteome</keyword>
<protein>
    <submittedName>
        <fullName evidence="3">Cut like homeobox 1</fullName>
    </submittedName>
</protein>
<sequence>MAANAGSMVQYWRRFDLQQLQKELDATATALVSRQDESEQARKTLIDQSREFKKNTPEDLRKQVAPLLKGFQAEIDAVSKRSKESEAAFLKVYKRLIDAPACDMEISKKHLWKCQTCRGFNAPIIVVVHAQGLQWSLDLFP</sequence>
<organism evidence="3 4">
    <name type="scientific">Myripristis murdjan</name>
    <name type="common">pinecone soldierfish</name>
    <dbReference type="NCBI Taxonomy" id="586833"/>
    <lineage>
        <taxon>Eukaryota</taxon>
        <taxon>Metazoa</taxon>
        <taxon>Chordata</taxon>
        <taxon>Craniata</taxon>
        <taxon>Vertebrata</taxon>
        <taxon>Euteleostomi</taxon>
        <taxon>Actinopterygii</taxon>
        <taxon>Neopterygii</taxon>
        <taxon>Teleostei</taxon>
        <taxon>Neoteleostei</taxon>
        <taxon>Acanthomorphata</taxon>
        <taxon>Holocentriformes</taxon>
        <taxon>Holocentridae</taxon>
        <taxon>Myripristis</taxon>
    </lineage>
</organism>
<reference evidence="3" key="1">
    <citation type="submission" date="2019-06" db="EMBL/GenBank/DDBJ databases">
        <authorList>
            <consortium name="Wellcome Sanger Institute Data Sharing"/>
        </authorList>
    </citation>
    <scope>NUCLEOTIDE SEQUENCE [LARGE SCALE GENOMIC DNA]</scope>
</reference>
<dbReference type="PANTHER" id="PTHR14043">
    <property type="entry name" value="CCAAT DISPLACEMENT PROTEIN-RELATED"/>
    <property type="match status" value="1"/>
</dbReference>
<evidence type="ECO:0000256" key="1">
    <source>
        <dbReference type="ARBA" id="ARBA00023054"/>
    </source>
</evidence>
<dbReference type="GO" id="GO:0000981">
    <property type="term" value="F:DNA-binding transcription factor activity, RNA polymerase II-specific"/>
    <property type="evidence" value="ECO:0007669"/>
    <property type="project" value="TreeGrafter"/>
</dbReference>
<feature type="domain" description="Cux N-terminal" evidence="2">
    <location>
        <begin position="3"/>
        <end position="100"/>
    </location>
</feature>
<reference evidence="3" key="2">
    <citation type="submission" date="2025-08" db="UniProtKB">
        <authorList>
            <consortium name="Ensembl"/>
        </authorList>
    </citation>
    <scope>IDENTIFICATION</scope>
</reference>
<accession>A0A667X1P8</accession>
<dbReference type="InterPro" id="IPR057476">
    <property type="entry name" value="Cux_N"/>
</dbReference>
<dbReference type="Ensembl" id="ENSMMDT00005012015.1">
    <property type="protein sequence ID" value="ENSMMDP00005011665.1"/>
    <property type="gene ID" value="ENSMMDG00005006241.1"/>
</dbReference>
<dbReference type="GO" id="GO:0000977">
    <property type="term" value="F:RNA polymerase II transcription regulatory region sequence-specific DNA binding"/>
    <property type="evidence" value="ECO:0007669"/>
    <property type="project" value="TreeGrafter"/>
</dbReference>
<reference evidence="3" key="3">
    <citation type="submission" date="2025-09" db="UniProtKB">
        <authorList>
            <consortium name="Ensembl"/>
        </authorList>
    </citation>
    <scope>IDENTIFICATION</scope>
</reference>
<gene>
    <name evidence="3" type="primary">CUX1</name>
    <name evidence="3" type="synonym">LOC115372049</name>
</gene>
<evidence type="ECO:0000313" key="3">
    <source>
        <dbReference type="Ensembl" id="ENSMMDP00005011665.1"/>
    </source>
</evidence>
<dbReference type="GO" id="GO:0005634">
    <property type="term" value="C:nucleus"/>
    <property type="evidence" value="ECO:0007669"/>
    <property type="project" value="TreeGrafter"/>
</dbReference>
<evidence type="ECO:0000313" key="4">
    <source>
        <dbReference type="Proteomes" id="UP000472263"/>
    </source>
</evidence>
<dbReference type="Proteomes" id="UP000472263">
    <property type="component" value="Chromosome 14"/>
</dbReference>